<name>A0A0S2I597_9BACT</name>
<proteinExistence type="predicted"/>
<gene>
    <name evidence="1" type="ORF">L21SP5_03857</name>
</gene>
<evidence type="ECO:0000313" key="2">
    <source>
        <dbReference type="Proteomes" id="UP000064893"/>
    </source>
</evidence>
<evidence type="ECO:0000313" key="1">
    <source>
        <dbReference type="EMBL" id="ALO17450.1"/>
    </source>
</evidence>
<dbReference type="RefSeq" id="WP_057954712.1">
    <property type="nucleotide sequence ID" value="NZ_CP013118.1"/>
</dbReference>
<dbReference type="STRING" id="1307839.L21SP5_03857"/>
<dbReference type="EMBL" id="CP013118">
    <property type="protein sequence ID" value="ALO17450.1"/>
    <property type="molecule type" value="Genomic_DNA"/>
</dbReference>
<organism evidence="1 2">
    <name type="scientific">Salinivirga cyanobacteriivorans</name>
    <dbReference type="NCBI Taxonomy" id="1307839"/>
    <lineage>
        <taxon>Bacteria</taxon>
        <taxon>Pseudomonadati</taxon>
        <taxon>Bacteroidota</taxon>
        <taxon>Bacteroidia</taxon>
        <taxon>Bacteroidales</taxon>
        <taxon>Salinivirgaceae</taxon>
        <taxon>Salinivirga</taxon>
    </lineage>
</organism>
<dbReference type="AlphaFoldDB" id="A0A0S2I597"/>
<dbReference type="Proteomes" id="UP000064893">
    <property type="component" value="Chromosome"/>
</dbReference>
<sequence>MKTEIPYRILSDLKYYAPSFSKEGDSRGYGYDEYEETYRSYKSVLVLVQKGLANYSDVFSAVADTIIKIQEEPGRKYPIIVASFGDKEHLEHEGKYFEMGYMYDRYQDTEIAKCMSQLSTEEEVCPATIPELFPKTDLRSLYDGKSTLPDEDILIIVGKKNEVFFHSNLKEKIIRRSKERCTLLVEIDANDVNWVFKKFEPQIL</sequence>
<accession>A0A0S2I597</accession>
<protein>
    <submittedName>
        <fullName evidence="1">Uncharacterized protein</fullName>
    </submittedName>
</protein>
<reference evidence="1 2" key="1">
    <citation type="submission" date="2015-11" db="EMBL/GenBank/DDBJ databases">
        <title>Description and complete genome sequence of a novel strain predominating in hypersaline microbial mats and representing a new family of the Bacteriodetes phylum.</title>
        <authorList>
            <person name="Spring S."/>
            <person name="Bunk B."/>
            <person name="Sproer C."/>
            <person name="Klenk H.-P."/>
        </authorList>
    </citation>
    <scope>NUCLEOTIDE SEQUENCE [LARGE SCALE GENOMIC DNA]</scope>
    <source>
        <strain evidence="1 2">L21-Spi-D4</strain>
    </source>
</reference>
<dbReference type="KEGG" id="blq:L21SP5_03857"/>
<keyword evidence="2" id="KW-1185">Reference proteome</keyword>